<dbReference type="GO" id="GO:0006355">
    <property type="term" value="P:regulation of DNA-templated transcription"/>
    <property type="evidence" value="ECO:0007669"/>
    <property type="project" value="InterPro"/>
</dbReference>
<dbReference type="Pfam" id="PF00563">
    <property type="entry name" value="EAL"/>
    <property type="match status" value="1"/>
</dbReference>
<evidence type="ECO:0000313" key="5">
    <source>
        <dbReference type="EMBL" id="MHO03718.1"/>
    </source>
</evidence>
<dbReference type="NCBIfam" id="TIGR00254">
    <property type="entry name" value="GGDEF"/>
    <property type="match status" value="1"/>
</dbReference>
<dbReference type="InterPro" id="IPR029016">
    <property type="entry name" value="GAF-like_dom_sf"/>
</dbReference>
<feature type="domain" description="PAC" evidence="2">
    <location>
        <begin position="507"/>
        <end position="559"/>
    </location>
</feature>
<proteinExistence type="predicted"/>
<dbReference type="InterPro" id="IPR052155">
    <property type="entry name" value="Biofilm_reg_signaling"/>
</dbReference>
<dbReference type="InterPro" id="IPR013767">
    <property type="entry name" value="PAS_fold"/>
</dbReference>
<organism evidence="5">
    <name type="scientific">Escherichia coli</name>
    <dbReference type="NCBI Taxonomy" id="562"/>
    <lineage>
        <taxon>Bacteria</taxon>
        <taxon>Pseudomonadati</taxon>
        <taxon>Pseudomonadota</taxon>
        <taxon>Gammaproteobacteria</taxon>
        <taxon>Enterobacterales</taxon>
        <taxon>Enterobacteriaceae</taxon>
        <taxon>Escherichia</taxon>
    </lineage>
</organism>
<evidence type="ECO:0000259" key="2">
    <source>
        <dbReference type="PROSITE" id="PS50113"/>
    </source>
</evidence>
<dbReference type="Pfam" id="PF00990">
    <property type="entry name" value="GGDEF"/>
    <property type="match status" value="1"/>
</dbReference>
<dbReference type="SUPFAM" id="SSF55781">
    <property type="entry name" value="GAF domain-like"/>
    <property type="match status" value="2"/>
</dbReference>
<dbReference type="CDD" id="cd00130">
    <property type="entry name" value="PAS"/>
    <property type="match status" value="1"/>
</dbReference>
<dbReference type="InterPro" id="IPR029787">
    <property type="entry name" value="Nucleotide_cyclase"/>
</dbReference>
<dbReference type="PANTHER" id="PTHR44757:SF2">
    <property type="entry name" value="BIOFILM ARCHITECTURE MAINTENANCE PROTEIN MBAA"/>
    <property type="match status" value="1"/>
</dbReference>
<dbReference type="InterPro" id="IPR001610">
    <property type="entry name" value="PAC"/>
</dbReference>
<dbReference type="InterPro" id="IPR001633">
    <property type="entry name" value="EAL_dom"/>
</dbReference>
<dbReference type="SUPFAM" id="SSF141868">
    <property type="entry name" value="EAL domain-like"/>
    <property type="match status" value="1"/>
</dbReference>
<dbReference type="AlphaFoldDB" id="A0A3L0VV81"/>
<evidence type="ECO:0000259" key="1">
    <source>
        <dbReference type="PROSITE" id="PS50112"/>
    </source>
</evidence>
<dbReference type="Pfam" id="PF00989">
    <property type="entry name" value="PAS"/>
    <property type="match status" value="1"/>
</dbReference>
<comment type="caution">
    <text evidence="5">The sequence shown here is derived from an EMBL/GenBank/DDBJ whole genome shotgun (WGS) entry which is preliminary data.</text>
</comment>
<dbReference type="InterPro" id="IPR000700">
    <property type="entry name" value="PAS-assoc_C"/>
</dbReference>
<feature type="domain" description="PAS" evidence="1">
    <location>
        <begin position="434"/>
        <end position="482"/>
    </location>
</feature>
<dbReference type="CDD" id="cd01948">
    <property type="entry name" value="EAL"/>
    <property type="match status" value="1"/>
</dbReference>
<name>A0A3L0VV81_ECOLX</name>
<dbReference type="SMART" id="SM00267">
    <property type="entry name" value="GGDEF"/>
    <property type="match status" value="1"/>
</dbReference>
<dbReference type="Pfam" id="PF01590">
    <property type="entry name" value="GAF"/>
    <property type="match status" value="1"/>
</dbReference>
<dbReference type="SMART" id="SM00091">
    <property type="entry name" value="PAS"/>
    <property type="match status" value="1"/>
</dbReference>
<sequence>MPPDSCSTGCYQFMSSTALSHLPPASQTPLFFRLDVRSQRLVALTDVMQTPLHWLDEPRSSWPAQLPDALRLPIEQALAKGQGGKLMLRFAGQQWHIALSHEQDAFWLICLQTQRQEPIADLALQLPRLSQMASQQQFVAMLEALKESLGADRLILWHYQANGSLGSEQLTPVFALGAEGLSAIRGDSRYIRALRTRKSLSFSEAAHQPMLSQHYYLANAGVSSRLDGALLEQEKLIGVLSLEYLSATVLSEEMLQLVRHSAQLLGHWQPEPEPLINPVLALPGELTLLTGIAYCRALVNWAVTMSGARIGWVGEYQPRGQELWIIPRCVLEGETFSILKPLQLDPGPAQELFQHGQALYVEDLPLRYPLATQLLALNAKAYVGVPLHGPSGAPMGQLTLLLDAPLPDPMPLLDALSSQHERAAIELQRLAADDALRLAEVAFNTHDGLLVMDHQGIILKVNHSFGRITGFGNDEMIGQHIVRLRPTYYGDHLKEDVRRAIGEQEFWMGEERCLHKDGHLFPVRLMVSGVKDELGEFSHYVCSFYDITKEKDAARHIEQLAYYDDLCGLYNRRSLNNIMQCTLQAPNGQWGALLLVDLDNFKSINDSLGHACGDQLLQAVVERLKGLPQDNLVLARISGDEFALLFTALGQGYVTAKILAEHFARELMGLFRTPFDIEDHKLHCSASVGISLFSSEDQDHLVLMQQADTATHMAKRAGQGNYVFFSEAMAEKEKSKLTINNQLRDALRHHELQLHYQPQYRVDNGSLSGIEALLRWQRSDGTMVPPAEFIPIAEETSLIQDIGYWVMKTACAQYSFWLNRGFAIPHLSVNVSARQFHTAGFVQQVEYILRDTGVPPSRLLLEVTESVVLENRLESIARMRQLKDLGILLSIDDFGTGYSSLAYLRDLPADEVKLDRSFIQTLVHSEQDKAIVKAILDLAKVFRFTVTAEGVEDEEQLAILKTLGCQHYQGFLTSRPLTVKALESLLGAALSG</sequence>
<dbReference type="InterPro" id="IPR035919">
    <property type="entry name" value="EAL_sf"/>
</dbReference>
<dbReference type="NCBIfam" id="TIGR00229">
    <property type="entry name" value="sensory_box"/>
    <property type="match status" value="1"/>
</dbReference>
<evidence type="ECO:0000259" key="3">
    <source>
        <dbReference type="PROSITE" id="PS50883"/>
    </source>
</evidence>
<dbReference type="Gene3D" id="3.30.450.40">
    <property type="match status" value="1"/>
</dbReference>
<dbReference type="PANTHER" id="PTHR44757">
    <property type="entry name" value="DIGUANYLATE CYCLASE DGCP"/>
    <property type="match status" value="1"/>
</dbReference>
<feature type="domain" description="EAL" evidence="3">
    <location>
        <begin position="736"/>
        <end position="990"/>
    </location>
</feature>
<dbReference type="Gene3D" id="3.30.70.270">
    <property type="match status" value="1"/>
</dbReference>
<dbReference type="InterPro" id="IPR043128">
    <property type="entry name" value="Rev_trsase/Diguanyl_cyclase"/>
</dbReference>
<dbReference type="CDD" id="cd01949">
    <property type="entry name" value="GGDEF"/>
    <property type="match status" value="1"/>
</dbReference>
<reference evidence="5" key="1">
    <citation type="submission" date="2018-10" db="EMBL/GenBank/DDBJ databases">
        <authorList>
            <consortium name="NARMS: The National Antimicrobial Resistance Monitoring System"/>
        </authorList>
    </citation>
    <scope>NUCLEOTIDE SEQUENCE [LARGE SCALE GENOMIC DNA]</scope>
    <source>
        <strain evidence="5">CVM N17EC0388</strain>
    </source>
</reference>
<dbReference type="SUPFAM" id="SSF55785">
    <property type="entry name" value="PYP-like sensor domain (PAS domain)"/>
    <property type="match status" value="1"/>
</dbReference>
<dbReference type="PROSITE" id="PS50113">
    <property type="entry name" value="PAC"/>
    <property type="match status" value="1"/>
</dbReference>
<dbReference type="PROSITE" id="PS50883">
    <property type="entry name" value="EAL"/>
    <property type="match status" value="1"/>
</dbReference>
<dbReference type="InterPro" id="IPR003018">
    <property type="entry name" value="GAF"/>
</dbReference>
<dbReference type="InterPro" id="IPR000014">
    <property type="entry name" value="PAS"/>
</dbReference>
<dbReference type="SMART" id="SM00086">
    <property type="entry name" value="PAC"/>
    <property type="match status" value="1"/>
</dbReference>
<dbReference type="Gene3D" id="3.30.450.20">
    <property type="entry name" value="PAS domain"/>
    <property type="match status" value="1"/>
</dbReference>
<dbReference type="SUPFAM" id="SSF55073">
    <property type="entry name" value="Nucleotide cyclase"/>
    <property type="match status" value="1"/>
</dbReference>
<dbReference type="Gene3D" id="3.20.20.450">
    <property type="entry name" value="EAL domain"/>
    <property type="match status" value="1"/>
</dbReference>
<dbReference type="PROSITE" id="PS50112">
    <property type="entry name" value="PAS"/>
    <property type="match status" value="1"/>
</dbReference>
<feature type="domain" description="GGDEF" evidence="4">
    <location>
        <begin position="589"/>
        <end position="727"/>
    </location>
</feature>
<gene>
    <name evidence="5" type="ORF">D9F05_04930</name>
</gene>
<evidence type="ECO:0000259" key="4">
    <source>
        <dbReference type="PROSITE" id="PS50887"/>
    </source>
</evidence>
<dbReference type="InterPro" id="IPR035965">
    <property type="entry name" value="PAS-like_dom_sf"/>
</dbReference>
<dbReference type="InterPro" id="IPR000160">
    <property type="entry name" value="GGDEF_dom"/>
</dbReference>
<dbReference type="EMBL" id="RNRV01000006">
    <property type="protein sequence ID" value="MHO03718.1"/>
    <property type="molecule type" value="Genomic_DNA"/>
</dbReference>
<protein>
    <submittedName>
        <fullName evidence="5">EAL domain-containing protein</fullName>
    </submittedName>
</protein>
<dbReference type="SMART" id="SM00052">
    <property type="entry name" value="EAL"/>
    <property type="match status" value="1"/>
</dbReference>
<dbReference type="PROSITE" id="PS50887">
    <property type="entry name" value="GGDEF"/>
    <property type="match status" value="1"/>
</dbReference>
<accession>A0A3L0VV81</accession>